<reference evidence="13 14" key="1">
    <citation type="submission" date="2019-10" db="EMBL/GenBank/DDBJ databases">
        <title>Alkaliphilus serpentinus sp. nov. and Alkaliphilus pronyensis sp. nov., two novel anaerobic alkaliphilic species isolated from the serpentinized-hosted hydrothermal field of the Prony Bay (New Caledonia).</title>
        <authorList>
            <person name="Postec A."/>
        </authorList>
    </citation>
    <scope>NUCLEOTIDE SEQUENCE [LARGE SCALE GENOMIC DNA]</scope>
    <source>
        <strain evidence="13 14">LacV</strain>
    </source>
</reference>
<dbReference type="Pfam" id="PF22608">
    <property type="entry name" value="DNAX_ATPase_lid"/>
    <property type="match status" value="1"/>
</dbReference>
<evidence type="ECO:0000256" key="11">
    <source>
        <dbReference type="ARBA" id="ARBA00049244"/>
    </source>
</evidence>
<dbReference type="InterPro" id="IPR008921">
    <property type="entry name" value="DNA_pol3_clamp-load_cplx_C"/>
</dbReference>
<organism evidence="13 14">
    <name type="scientific">Alkaliphilus pronyensis</name>
    <dbReference type="NCBI Taxonomy" id="1482732"/>
    <lineage>
        <taxon>Bacteria</taxon>
        <taxon>Bacillati</taxon>
        <taxon>Bacillota</taxon>
        <taxon>Clostridia</taxon>
        <taxon>Peptostreptococcales</taxon>
        <taxon>Natronincolaceae</taxon>
        <taxon>Alkaliphilus</taxon>
    </lineage>
</organism>
<dbReference type="Pfam" id="PF12169">
    <property type="entry name" value="DNA_pol3_gamma3"/>
    <property type="match status" value="1"/>
</dbReference>
<comment type="similarity">
    <text evidence="1">Belongs to the DnaX/STICHEL family.</text>
</comment>
<dbReference type="Gene3D" id="1.10.8.60">
    <property type="match status" value="1"/>
</dbReference>
<accession>A0A6I0F535</accession>
<dbReference type="InterPro" id="IPR003593">
    <property type="entry name" value="AAA+_ATPase"/>
</dbReference>
<dbReference type="GO" id="GO:0003677">
    <property type="term" value="F:DNA binding"/>
    <property type="evidence" value="ECO:0007669"/>
    <property type="project" value="InterPro"/>
</dbReference>
<dbReference type="EC" id="2.7.7.7" evidence="2"/>
<evidence type="ECO:0000256" key="9">
    <source>
        <dbReference type="ARBA" id="ARBA00022840"/>
    </source>
</evidence>
<dbReference type="InterPro" id="IPR022754">
    <property type="entry name" value="DNA_pol_III_gamma-3"/>
</dbReference>
<dbReference type="EMBL" id="WBZC01000069">
    <property type="protein sequence ID" value="KAB3530296.1"/>
    <property type="molecule type" value="Genomic_DNA"/>
</dbReference>
<dbReference type="GO" id="GO:0006261">
    <property type="term" value="P:DNA-templated DNA replication"/>
    <property type="evidence" value="ECO:0007669"/>
    <property type="project" value="TreeGrafter"/>
</dbReference>
<dbReference type="InterPro" id="IPR012763">
    <property type="entry name" value="DNA_pol_III_sug/sutau_N"/>
</dbReference>
<keyword evidence="8" id="KW-0862">Zinc</keyword>
<dbReference type="SUPFAM" id="SSF48019">
    <property type="entry name" value="post-AAA+ oligomerization domain-like"/>
    <property type="match status" value="1"/>
</dbReference>
<feature type="domain" description="AAA+ ATPase" evidence="12">
    <location>
        <begin position="37"/>
        <end position="179"/>
    </location>
</feature>
<gene>
    <name evidence="13" type="primary">dnaX</name>
    <name evidence="13" type="ORF">F8154_13975</name>
</gene>
<evidence type="ECO:0000256" key="3">
    <source>
        <dbReference type="ARBA" id="ARBA00022679"/>
    </source>
</evidence>
<comment type="caution">
    <text evidence="13">The sequence shown here is derived from an EMBL/GenBank/DDBJ whole genome shotgun (WGS) entry which is preliminary data.</text>
</comment>
<evidence type="ECO:0000259" key="12">
    <source>
        <dbReference type="SMART" id="SM00382"/>
    </source>
</evidence>
<proteinExistence type="inferred from homology"/>
<keyword evidence="3 13" id="KW-0808">Transferase</keyword>
<dbReference type="SMART" id="SM00382">
    <property type="entry name" value="AAA"/>
    <property type="match status" value="1"/>
</dbReference>
<keyword evidence="4 13" id="KW-0548">Nucleotidyltransferase</keyword>
<dbReference type="Pfam" id="PF13177">
    <property type="entry name" value="DNA_pol3_delta2"/>
    <property type="match status" value="1"/>
</dbReference>
<keyword evidence="5" id="KW-0235">DNA replication</keyword>
<dbReference type="FunFam" id="1.10.8.60:FF:000013">
    <property type="entry name" value="DNA polymerase III subunit gamma/tau"/>
    <property type="match status" value="1"/>
</dbReference>
<dbReference type="InterPro" id="IPR027417">
    <property type="entry name" value="P-loop_NTPase"/>
</dbReference>
<evidence type="ECO:0000256" key="7">
    <source>
        <dbReference type="ARBA" id="ARBA00022741"/>
    </source>
</evidence>
<dbReference type="PANTHER" id="PTHR11669:SF0">
    <property type="entry name" value="PROTEIN STICHEL-LIKE 2"/>
    <property type="match status" value="1"/>
</dbReference>
<evidence type="ECO:0000256" key="2">
    <source>
        <dbReference type="ARBA" id="ARBA00012417"/>
    </source>
</evidence>
<keyword evidence="14" id="KW-1185">Reference proteome</keyword>
<sequence length="564" mass="64447">MSYKALYRKWRPIIFEDIVGQQHIITTLKNQISTRNISHAYLFAGTRGTGKTSTAKIFARAVNCLSPVDENPCNECENCTGIITESVMDVIEIDAASNNGVDHIREIRENVKYPPSKGKYKVYIVDEVHMLSTGAFNALLKTLEEPPKHVIFILATTEPQKLPATILSRCQRFDFKPVSIKDIKERLTNICDAEKISYDDKGLQIIAANGRGSLRDSLSILEQCISFTQGDISYEKVVEALGIVGDEFLVGLVEAITEKKTSEALKQLQKVIIEGKDILLLVKELISYLRKLLLTQIEVETEELSIDSREKHRVMEEQGRKLTEKYIIEMIYKLSDIEAKIRYSTQPQIIVEVAIVDMCNQRPDININEMLERIEKLEKLVLKGEFNTNSKEINSIKSKELKTIKEENEETYEVQKEKGNNEEESSYIKREMDTKDNTSADILKTCLTADFSIIKDKWQDVLEKLRQNKKAQIKAFLMEGNLHTIRGNELIISFKEGYGFHREALDKDKSKDYLIETIKQVTGQEVKLSFVMENESAHEEKQQDASLEKLKQVVPNGILQVIEE</sequence>
<evidence type="ECO:0000256" key="8">
    <source>
        <dbReference type="ARBA" id="ARBA00022833"/>
    </source>
</evidence>
<dbReference type="InterPro" id="IPR048448">
    <property type="entry name" value="DnaX-like_C"/>
</dbReference>
<name>A0A6I0F535_9FIRM</name>
<dbReference type="CDD" id="cd18137">
    <property type="entry name" value="HLD_clamp_pol_III_gamma_tau"/>
    <property type="match status" value="1"/>
</dbReference>
<dbReference type="PANTHER" id="PTHR11669">
    <property type="entry name" value="REPLICATION FACTOR C / DNA POLYMERASE III GAMMA-TAU SUBUNIT"/>
    <property type="match status" value="1"/>
</dbReference>
<dbReference type="CDD" id="cd00009">
    <property type="entry name" value="AAA"/>
    <property type="match status" value="1"/>
</dbReference>
<dbReference type="RefSeq" id="WP_151862237.1">
    <property type="nucleotide sequence ID" value="NZ_WBZC01000069.1"/>
</dbReference>
<dbReference type="Gene3D" id="3.30.300.180">
    <property type="match status" value="1"/>
</dbReference>
<evidence type="ECO:0000256" key="6">
    <source>
        <dbReference type="ARBA" id="ARBA00022723"/>
    </source>
</evidence>
<comment type="catalytic activity">
    <reaction evidence="11">
        <text>DNA(n) + a 2'-deoxyribonucleoside 5'-triphosphate = DNA(n+1) + diphosphate</text>
        <dbReference type="Rhea" id="RHEA:22508"/>
        <dbReference type="Rhea" id="RHEA-COMP:17339"/>
        <dbReference type="Rhea" id="RHEA-COMP:17340"/>
        <dbReference type="ChEBI" id="CHEBI:33019"/>
        <dbReference type="ChEBI" id="CHEBI:61560"/>
        <dbReference type="ChEBI" id="CHEBI:173112"/>
        <dbReference type="EC" id="2.7.7.7"/>
    </reaction>
</comment>
<evidence type="ECO:0000256" key="5">
    <source>
        <dbReference type="ARBA" id="ARBA00022705"/>
    </source>
</evidence>
<keyword evidence="6" id="KW-0479">Metal-binding</keyword>
<dbReference type="Gene3D" id="1.20.272.10">
    <property type="match status" value="1"/>
</dbReference>
<dbReference type="Proteomes" id="UP000432715">
    <property type="component" value="Unassembled WGS sequence"/>
</dbReference>
<dbReference type="GO" id="GO:0005524">
    <property type="term" value="F:ATP binding"/>
    <property type="evidence" value="ECO:0007669"/>
    <property type="project" value="UniProtKB-KW"/>
</dbReference>
<protein>
    <recommendedName>
        <fullName evidence="2">DNA-directed DNA polymerase</fullName>
        <ecNumber evidence="2">2.7.7.7</ecNumber>
    </recommendedName>
</protein>
<dbReference type="GO" id="GO:0009360">
    <property type="term" value="C:DNA polymerase III complex"/>
    <property type="evidence" value="ECO:0007669"/>
    <property type="project" value="InterPro"/>
</dbReference>
<dbReference type="AlphaFoldDB" id="A0A6I0F535"/>
<dbReference type="Gene3D" id="3.40.50.300">
    <property type="entry name" value="P-loop containing nucleotide triphosphate hydrolases"/>
    <property type="match status" value="1"/>
</dbReference>
<dbReference type="FunFam" id="3.40.50.300:FF:000014">
    <property type="entry name" value="DNA polymerase III subunit gamma/tau"/>
    <property type="match status" value="1"/>
</dbReference>
<dbReference type="InterPro" id="IPR045085">
    <property type="entry name" value="HLD_clamp_pol_III_gamma_tau"/>
</dbReference>
<dbReference type="NCBIfam" id="TIGR02397">
    <property type="entry name" value="dnaX_nterm"/>
    <property type="match status" value="1"/>
</dbReference>
<dbReference type="Pfam" id="PF20964">
    <property type="entry name" value="DnaX_C"/>
    <property type="match status" value="1"/>
</dbReference>
<evidence type="ECO:0000313" key="13">
    <source>
        <dbReference type="EMBL" id="KAB3530296.1"/>
    </source>
</evidence>
<keyword evidence="7" id="KW-0547">Nucleotide-binding</keyword>
<keyword evidence="9" id="KW-0067">ATP-binding</keyword>
<dbReference type="NCBIfam" id="NF004046">
    <property type="entry name" value="PRK05563.1"/>
    <property type="match status" value="1"/>
</dbReference>
<evidence type="ECO:0000256" key="4">
    <source>
        <dbReference type="ARBA" id="ARBA00022695"/>
    </source>
</evidence>
<keyword evidence="10" id="KW-0239">DNA-directed DNA polymerase</keyword>
<dbReference type="InterPro" id="IPR038454">
    <property type="entry name" value="DnaA_N_sf"/>
</dbReference>
<dbReference type="OrthoDB" id="9810148at2"/>
<dbReference type="GO" id="GO:0003887">
    <property type="term" value="F:DNA-directed DNA polymerase activity"/>
    <property type="evidence" value="ECO:0007669"/>
    <property type="project" value="UniProtKB-KW"/>
</dbReference>
<evidence type="ECO:0000313" key="14">
    <source>
        <dbReference type="Proteomes" id="UP000432715"/>
    </source>
</evidence>
<evidence type="ECO:0000256" key="1">
    <source>
        <dbReference type="ARBA" id="ARBA00006360"/>
    </source>
</evidence>
<dbReference type="InterPro" id="IPR050238">
    <property type="entry name" value="DNA_Rep/Repair_Clamp_Loader"/>
</dbReference>
<dbReference type="SUPFAM" id="SSF52540">
    <property type="entry name" value="P-loop containing nucleoside triphosphate hydrolases"/>
    <property type="match status" value="1"/>
</dbReference>
<evidence type="ECO:0000256" key="10">
    <source>
        <dbReference type="ARBA" id="ARBA00022932"/>
    </source>
</evidence>
<dbReference type="GO" id="GO:0046872">
    <property type="term" value="F:metal ion binding"/>
    <property type="evidence" value="ECO:0007669"/>
    <property type="project" value="UniProtKB-KW"/>
</dbReference>